<dbReference type="InterPro" id="IPR014710">
    <property type="entry name" value="RmlC-like_jellyroll"/>
</dbReference>
<comment type="caution">
    <text evidence="3">The sequence shown here is derived from an EMBL/GenBank/DDBJ whole genome shotgun (WGS) entry which is preliminary data.</text>
</comment>
<dbReference type="CDD" id="cd02234">
    <property type="entry name" value="cupin_BLR7677-like"/>
    <property type="match status" value="1"/>
</dbReference>
<keyword evidence="1" id="KW-0732">Signal</keyword>
<dbReference type="PANTHER" id="PTHR38599">
    <property type="entry name" value="CUPIN DOMAIN PROTEIN (AFU_ORTHOLOGUE AFUA_3G13620)"/>
    <property type="match status" value="1"/>
</dbReference>
<feature type="domain" description="Cupin type-2" evidence="2">
    <location>
        <begin position="50"/>
        <end position="119"/>
    </location>
</feature>
<evidence type="ECO:0000259" key="2">
    <source>
        <dbReference type="Pfam" id="PF07883"/>
    </source>
</evidence>
<dbReference type="InterPro" id="IPR011051">
    <property type="entry name" value="RmlC_Cupin_sf"/>
</dbReference>
<accession>A0ABX1MT31</accession>
<dbReference type="Gene3D" id="2.60.120.10">
    <property type="entry name" value="Jelly Rolls"/>
    <property type="match status" value="1"/>
</dbReference>
<dbReference type="SUPFAM" id="SSF51182">
    <property type="entry name" value="RmlC-like cupins"/>
    <property type="match status" value="1"/>
</dbReference>
<feature type="signal peptide" evidence="1">
    <location>
        <begin position="1"/>
        <end position="20"/>
    </location>
</feature>
<dbReference type="Pfam" id="PF07883">
    <property type="entry name" value="Cupin_2"/>
    <property type="match status" value="1"/>
</dbReference>
<dbReference type="RefSeq" id="WP_169206841.1">
    <property type="nucleotide sequence ID" value="NZ_CP059560.1"/>
</dbReference>
<evidence type="ECO:0000313" key="3">
    <source>
        <dbReference type="EMBL" id="NMF89475.1"/>
    </source>
</evidence>
<reference evidence="3 4" key="1">
    <citation type="submission" date="2019-12" db="EMBL/GenBank/DDBJ databases">
        <title>Comparative genomics gives insights into the taxonomy of the Azoarcus-Aromatoleum group and reveals separate origins of nif in the plant-associated Azoarcus and non-plant-associated Aromatoleum sub-groups.</title>
        <authorList>
            <person name="Lafos M."/>
            <person name="Maluk M."/>
            <person name="Batista M."/>
            <person name="Junghare M."/>
            <person name="Carmona M."/>
            <person name="Faoro H."/>
            <person name="Cruz L.M."/>
            <person name="Battistoni F."/>
            <person name="De Souza E."/>
            <person name="Pedrosa F."/>
            <person name="Chen W.-M."/>
            <person name="Poole P.S."/>
            <person name="Dixon R.A."/>
            <person name="James E.K."/>
        </authorList>
    </citation>
    <scope>NUCLEOTIDE SEQUENCE [LARGE SCALE GENOMIC DNA]</scope>
    <source>
        <strain evidence="3 4">ToN1</strain>
    </source>
</reference>
<keyword evidence="4" id="KW-1185">Reference proteome</keyword>
<sequence length="133" mass="13780">MLKLRALAVALVLAAGAAGAQQSPPGAHVTPLMKQALADYPGKEATVITVDYAPGGASDVHRHNAHAFVYVLEGSIVMGVRGGKAVTLTPGQTFYEGPDDIHTVSRNASRTEPAKFMVVLLKDSGAPIVTPAH</sequence>
<evidence type="ECO:0000256" key="1">
    <source>
        <dbReference type="SAM" id="SignalP"/>
    </source>
</evidence>
<name>A0ABX1MT31_9RHOO</name>
<dbReference type="InterPro" id="IPR013096">
    <property type="entry name" value="Cupin_2"/>
</dbReference>
<feature type="chain" id="PRO_5045382222" evidence="1">
    <location>
        <begin position="21"/>
        <end position="133"/>
    </location>
</feature>
<proteinExistence type="predicted"/>
<protein>
    <submittedName>
        <fullName evidence="3">Cupin domain-containing protein</fullName>
    </submittedName>
</protein>
<gene>
    <name evidence="3" type="ORF">GPA26_13445</name>
</gene>
<dbReference type="EMBL" id="WTVR01000024">
    <property type="protein sequence ID" value="NMF89475.1"/>
    <property type="molecule type" value="Genomic_DNA"/>
</dbReference>
<dbReference type="PANTHER" id="PTHR38599:SF1">
    <property type="entry name" value="CUPIN DOMAIN PROTEIN (AFU_ORTHOLOGUE AFUA_3G13620)"/>
    <property type="match status" value="1"/>
</dbReference>
<evidence type="ECO:0000313" key="4">
    <source>
        <dbReference type="Proteomes" id="UP000652074"/>
    </source>
</evidence>
<dbReference type="Proteomes" id="UP000652074">
    <property type="component" value="Unassembled WGS sequence"/>
</dbReference>
<organism evidence="3 4">
    <name type="scientific">Aromatoleum petrolei</name>
    <dbReference type="NCBI Taxonomy" id="76116"/>
    <lineage>
        <taxon>Bacteria</taxon>
        <taxon>Pseudomonadati</taxon>
        <taxon>Pseudomonadota</taxon>
        <taxon>Betaproteobacteria</taxon>
        <taxon>Rhodocyclales</taxon>
        <taxon>Rhodocyclaceae</taxon>
        <taxon>Aromatoleum</taxon>
    </lineage>
</organism>